<gene>
    <name evidence="1" type="ORF">N7505_006007</name>
</gene>
<name>A0ABQ8WJP7_PENCH</name>
<organism evidence="1 2">
    <name type="scientific">Penicillium chrysogenum</name>
    <name type="common">Penicillium notatum</name>
    <dbReference type="NCBI Taxonomy" id="5076"/>
    <lineage>
        <taxon>Eukaryota</taxon>
        <taxon>Fungi</taxon>
        <taxon>Dikarya</taxon>
        <taxon>Ascomycota</taxon>
        <taxon>Pezizomycotina</taxon>
        <taxon>Eurotiomycetes</taxon>
        <taxon>Eurotiomycetidae</taxon>
        <taxon>Eurotiales</taxon>
        <taxon>Aspergillaceae</taxon>
        <taxon>Penicillium</taxon>
        <taxon>Penicillium chrysogenum species complex</taxon>
    </lineage>
</organism>
<evidence type="ECO:0000313" key="1">
    <source>
        <dbReference type="EMBL" id="KAJ5270249.1"/>
    </source>
</evidence>
<reference evidence="1 2" key="1">
    <citation type="journal article" date="2023" name="IMA Fungus">
        <title>Comparative genomic study of the Penicillium genus elucidates a diverse pangenome and 15 lateral gene transfer events.</title>
        <authorList>
            <person name="Petersen C."/>
            <person name="Sorensen T."/>
            <person name="Nielsen M.R."/>
            <person name="Sondergaard T.E."/>
            <person name="Sorensen J.L."/>
            <person name="Fitzpatrick D.A."/>
            <person name="Frisvad J.C."/>
            <person name="Nielsen K.L."/>
        </authorList>
    </citation>
    <scope>NUCLEOTIDE SEQUENCE [LARGE SCALE GENOMIC DNA]</scope>
    <source>
        <strain evidence="1 2">IBT 3361</strain>
    </source>
</reference>
<dbReference type="Proteomes" id="UP001220256">
    <property type="component" value="Unassembled WGS sequence"/>
</dbReference>
<proteinExistence type="predicted"/>
<sequence>MARVGLNRVTIPDFLTHFPTVRPLYRRIMKLAWNGYKSRRPAASGTGAHDVEDYLHGIRFTSGQPLVRLCLDGVPCCFGLKAFDWY</sequence>
<comment type="caution">
    <text evidence="1">The sequence shown here is derived from an EMBL/GenBank/DDBJ whole genome shotgun (WGS) entry which is preliminary data.</text>
</comment>
<evidence type="ECO:0000313" key="2">
    <source>
        <dbReference type="Proteomes" id="UP001220256"/>
    </source>
</evidence>
<keyword evidence="2" id="KW-1185">Reference proteome</keyword>
<dbReference type="EMBL" id="JAPVEB010000003">
    <property type="protein sequence ID" value="KAJ5270249.1"/>
    <property type="molecule type" value="Genomic_DNA"/>
</dbReference>
<accession>A0ABQ8WJP7</accession>
<protein>
    <submittedName>
        <fullName evidence="1">Uncharacterized protein</fullName>
    </submittedName>
</protein>